<dbReference type="CDD" id="cd07432">
    <property type="entry name" value="PHP_HisPPase"/>
    <property type="match status" value="1"/>
</dbReference>
<dbReference type="Pfam" id="PF13263">
    <property type="entry name" value="PHP_C"/>
    <property type="match status" value="1"/>
</dbReference>
<evidence type="ECO:0000313" key="2">
    <source>
        <dbReference type="EMBL" id="RJP65915.1"/>
    </source>
</evidence>
<dbReference type="PANTHER" id="PTHR42924">
    <property type="entry name" value="EXONUCLEASE"/>
    <property type="match status" value="1"/>
</dbReference>
<protein>
    <submittedName>
        <fullName evidence="2">PHP domain-containing protein</fullName>
    </submittedName>
</protein>
<dbReference type="PANTHER" id="PTHR42924:SF3">
    <property type="entry name" value="POLYMERASE_HISTIDINOL PHOSPHATASE N-TERMINAL DOMAIN-CONTAINING PROTEIN"/>
    <property type="match status" value="1"/>
</dbReference>
<name>A0A419ERF2_9BACT</name>
<accession>A0A419ERF2</accession>
<dbReference type="InterPro" id="IPR016195">
    <property type="entry name" value="Pol/histidinol_Pase-like"/>
</dbReference>
<dbReference type="InterPro" id="IPR003141">
    <property type="entry name" value="Pol/His_phosphatase_N"/>
</dbReference>
<dbReference type="Pfam" id="PF02811">
    <property type="entry name" value="PHP"/>
    <property type="match status" value="1"/>
</dbReference>
<reference evidence="2 3" key="1">
    <citation type="journal article" date="2017" name="ISME J.">
        <title>Energy and carbon metabolisms in a deep terrestrial subsurface fluid microbial community.</title>
        <authorList>
            <person name="Momper L."/>
            <person name="Jungbluth S.P."/>
            <person name="Lee M.D."/>
            <person name="Amend J.P."/>
        </authorList>
    </citation>
    <scope>NUCLEOTIDE SEQUENCE [LARGE SCALE GENOMIC DNA]</scope>
    <source>
        <strain evidence="2">SURF_17</strain>
    </source>
</reference>
<dbReference type="Gene3D" id="3.20.20.140">
    <property type="entry name" value="Metal-dependent hydrolases"/>
    <property type="match status" value="1"/>
</dbReference>
<evidence type="ECO:0000259" key="1">
    <source>
        <dbReference type="SMART" id="SM00481"/>
    </source>
</evidence>
<dbReference type="GO" id="GO:0035312">
    <property type="term" value="F:5'-3' DNA exonuclease activity"/>
    <property type="evidence" value="ECO:0007669"/>
    <property type="project" value="TreeGrafter"/>
</dbReference>
<dbReference type="AlphaFoldDB" id="A0A419ERF2"/>
<dbReference type="GO" id="GO:0004534">
    <property type="term" value="F:5'-3' RNA exonuclease activity"/>
    <property type="evidence" value="ECO:0007669"/>
    <property type="project" value="TreeGrafter"/>
</dbReference>
<sequence length="244" mass="25832">MKRFKADLHIHSALSPCAMEEMSPPAIVEEAVRKGLHMIAICDHNAAGNTASMQEAAGTAIAAVAGMEVTTVEDIHVVGLFPDAAKACSAAETVRANLPPLSERAKRFGQQLLMDAKGRVVGTESKMLAASSALTLSETVNLIKRHDGLAIAAHVNRPSFSVMSQLGLFPPDVGFDAVEIFLKPNAVPPFGSEHFHGLSVVSSSDSHFLFEIGRCATILEVAEPTFDELVQAIKGIGGRRCCCA</sequence>
<dbReference type="InterPro" id="IPR052018">
    <property type="entry name" value="PHP_domain"/>
</dbReference>
<dbReference type="Proteomes" id="UP000285961">
    <property type="component" value="Unassembled WGS sequence"/>
</dbReference>
<dbReference type="InterPro" id="IPR004013">
    <property type="entry name" value="PHP_dom"/>
</dbReference>
<dbReference type="SUPFAM" id="SSF89550">
    <property type="entry name" value="PHP domain-like"/>
    <property type="match status" value="1"/>
</dbReference>
<feature type="domain" description="Polymerase/histidinol phosphatase N-terminal" evidence="1">
    <location>
        <begin position="6"/>
        <end position="73"/>
    </location>
</feature>
<proteinExistence type="predicted"/>
<evidence type="ECO:0000313" key="3">
    <source>
        <dbReference type="Proteomes" id="UP000285961"/>
    </source>
</evidence>
<dbReference type="SMART" id="SM00481">
    <property type="entry name" value="POLIIIAc"/>
    <property type="match status" value="1"/>
</dbReference>
<dbReference type="EMBL" id="QZKI01000121">
    <property type="protein sequence ID" value="RJP65915.1"/>
    <property type="molecule type" value="Genomic_DNA"/>
</dbReference>
<organism evidence="2 3">
    <name type="scientific">Candidatus Abyssobacteria bacterium SURF_17</name>
    <dbReference type="NCBI Taxonomy" id="2093361"/>
    <lineage>
        <taxon>Bacteria</taxon>
        <taxon>Pseudomonadati</taxon>
        <taxon>Candidatus Hydrogenedentota</taxon>
        <taxon>Candidatus Abyssobacteria</taxon>
    </lineage>
</organism>
<comment type="caution">
    <text evidence="2">The sequence shown here is derived from an EMBL/GenBank/DDBJ whole genome shotgun (WGS) entry which is preliminary data.</text>
</comment>
<gene>
    <name evidence="2" type="ORF">C4532_16955</name>
</gene>